<evidence type="ECO:0000313" key="4">
    <source>
        <dbReference type="Proteomes" id="UP001501433"/>
    </source>
</evidence>
<name>A0ABP9CXT7_9FLAO</name>
<evidence type="ECO:0000259" key="1">
    <source>
        <dbReference type="Pfam" id="PF00534"/>
    </source>
</evidence>
<evidence type="ECO:0000259" key="2">
    <source>
        <dbReference type="Pfam" id="PF13439"/>
    </source>
</evidence>
<dbReference type="RefSeq" id="WP_345277717.1">
    <property type="nucleotide sequence ID" value="NZ_BAABJW010000004.1"/>
</dbReference>
<keyword evidence="4" id="KW-1185">Reference proteome</keyword>
<dbReference type="EMBL" id="BAABJW010000004">
    <property type="protein sequence ID" value="GAA4816987.1"/>
    <property type="molecule type" value="Genomic_DNA"/>
</dbReference>
<dbReference type="SUPFAM" id="SSF53756">
    <property type="entry name" value="UDP-Glycosyltransferase/glycogen phosphorylase"/>
    <property type="match status" value="1"/>
</dbReference>
<evidence type="ECO:0000313" key="3">
    <source>
        <dbReference type="EMBL" id="GAA4816987.1"/>
    </source>
</evidence>
<comment type="caution">
    <text evidence="3">The sequence shown here is derived from an EMBL/GenBank/DDBJ whole genome shotgun (WGS) entry which is preliminary data.</text>
</comment>
<accession>A0ABP9CXT7</accession>
<feature type="domain" description="Glycosyltransferase subfamily 4-like N-terminal" evidence="2">
    <location>
        <begin position="14"/>
        <end position="199"/>
    </location>
</feature>
<sequence>MRNILFIIGTYPSYGGTEKVTTVLANAFAKRGHSVSIVSFVQPNPELGEEELEPSIQLFALNYPLRKKSNIPLLEEIIIDKNIDVIINQWCLPYYVTLLINRARKQKNCILISALHGVPDQNKRLLKILHYKNNTNNLILKQFYTSLHAAMLFLTGLNLKYVYMQSDLYIVLSKSFIDIFIKLSKIKNNNKLISIANPITIEAPLTFNKNCQESKKNEILFLGRMDYVNKRVHRVVEAWEQIYKKYPDWKLVLVGDGPEKNTLESYVKSENIERIFFEGFKKEAPIEFYKRAKILMLTSDLEGFGLVVIEGMTYGVVPIVYGSYSAIYDIIENGKSGFITTTPYSKDKTVEYLNKLISNEELYRKMSEEAYDKSQHFALDRIVAEWEGVIEKVYNTKIRHLSFK</sequence>
<proteinExistence type="predicted"/>
<gene>
    <name evidence="3" type="ORF">GCM10023330_27080</name>
</gene>
<organism evidence="3 4">
    <name type="scientific">Litoribaculum gwangyangense</name>
    <dbReference type="NCBI Taxonomy" id="1130722"/>
    <lineage>
        <taxon>Bacteria</taxon>
        <taxon>Pseudomonadati</taxon>
        <taxon>Bacteroidota</taxon>
        <taxon>Flavobacteriia</taxon>
        <taxon>Flavobacteriales</taxon>
        <taxon>Flavobacteriaceae</taxon>
        <taxon>Litoribaculum</taxon>
    </lineage>
</organism>
<dbReference type="PANTHER" id="PTHR12526:SF628">
    <property type="entry name" value="MANNOSYLGLUCOSYLGLYCERATE SYNTHASE"/>
    <property type="match status" value="1"/>
</dbReference>
<feature type="domain" description="Glycosyl transferase family 1" evidence="1">
    <location>
        <begin position="209"/>
        <end position="372"/>
    </location>
</feature>
<reference evidence="4" key="1">
    <citation type="journal article" date="2019" name="Int. J. Syst. Evol. Microbiol.">
        <title>The Global Catalogue of Microorganisms (GCM) 10K type strain sequencing project: providing services to taxonomists for standard genome sequencing and annotation.</title>
        <authorList>
            <consortium name="The Broad Institute Genomics Platform"/>
            <consortium name="The Broad Institute Genome Sequencing Center for Infectious Disease"/>
            <person name="Wu L."/>
            <person name="Ma J."/>
        </authorList>
    </citation>
    <scope>NUCLEOTIDE SEQUENCE [LARGE SCALE GENOMIC DNA]</scope>
    <source>
        <strain evidence="4">JCM 18325</strain>
    </source>
</reference>
<dbReference type="Pfam" id="PF13439">
    <property type="entry name" value="Glyco_transf_4"/>
    <property type="match status" value="1"/>
</dbReference>
<protein>
    <submittedName>
        <fullName evidence="3">Glycosyltransferase</fullName>
    </submittedName>
</protein>
<dbReference type="InterPro" id="IPR001296">
    <property type="entry name" value="Glyco_trans_1"/>
</dbReference>
<dbReference type="InterPro" id="IPR028098">
    <property type="entry name" value="Glyco_trans_4-like_N"/>
</dbReference>
<dbReference type="PANTHER" id="PTHR12526">
    <property type="entry name" value="GLYCOSYLTRANSFERASE"/>
    <property type="match status" value="1"/>
</dbReference>
<dbReference type="Gene3D" id="3.40.50.2000">
    <property type="entry name" value="Glycogen Phosphorylase B"/>
    <property type="match status" value="2"/>
</dbReference>
<dbReference type="Pfam" id="PF00534">
    <property type="entry name" value="Glycos_transf_1"/>
    <property type="match status" value="1"/>
</dbReference>
<dbReference type="Proteomes" id="UP001501433">
    <property type="component" value="Unassembled WGS sequence"/>
</dbReference>